<evidence type="ECO:0000256" key="3">
    <source>
        <dbReference type="ARBA" id="ARBA00012438"/>
    </source>
</evidence>
<dbReference type="SUPFAM" id="SSF55785">
    <property type="entry name" value="PYP-like sensor domain (PAS domain)"/>
    <property type="match status" value="1"/>
</dbReference>
<dbReference type="AlphaFoldDB" id="B4D6V3"/>
<keyword evidence="7" id="KW-0547">Nucleotide-binding</keyword>
<dbReference type="PROSITE" id="PS50109">
    <property type="entry name" value="HIS_KIN"/>
    <property type="match status" value="1"/>
</dbReference>
<dbReference type="PANTHER" id="PTHR43047:SF68">
    <property type="entry name" value="HISTIDINE KINASE 5"/>
    <property type="match status" value="1"/>
</dbReference>
<organism evidence="16 17">
    <name type="scientific">Chthoniobacter flavus Ellin428</name>
    <dbReference type="NCBI Taxonomy" id="497964"/>
    <lineage>
        <taxon>Bacteria</taxon>
        <taxon>Pseudomonadati</taxon>
        <taxon>Verrucomicrobiota</taxon>
        <taxon>Spartobacteria</taxon>
        <taxon>Chthoniobacterales</taxon>
        <taxon>Chthoniobacteraceae</taxon>
        <taxon>Chthoniobacter</taxon>
    </lineage>
</organism>
<dbReference type="CDD" id="cd00130">
    <property type="entry name" value="PAS"/>
    <property type="match status" value="1"/>
</dbReference>
<dbReference type="SUPFAM" id="SSF55874">
    <property type="entry name" value="ATPase domain of HSP90 chaperone/DNA topoisomerase II/histidine kinase"/>
    <property type="match status" value="1"/>
</dbReference>
<dbReference type="CDD" id="cd00082">
    <property type="entry name" value="HisKA"/>
    <property type="match status" value="1"/>
</dbReference>
<keyword evidence="12" id="KW-0175">Coiled coil</keyword>
<dbReference type="RefSeq" id="WP_006981964.1">
    <property type="nucleotide sequence ID" value="NZ_ABVL01000016.1"/>
</dbReference>
<dbReference type="GO" id="GO:0000155">
    <property type="term" value="F:phosphorelay sensor kinase activity"/>
    <property type="evidence" value="ECO:0007669"/>
    <property type="project" value="InterPro"/>
</dbReference>
<sequence>MTLKAEEQFRELLEAAPDAMVIVNQAGEIVLVNSQTEKLFGFAREELLGRPIEILIPQRFRGHHPSHRDGYFGDPHVRPMGASMDLYGLRKDGTEFPVEISLSPLRTPEGLLVTSAIRDTTDRKRIERSLQEKNAELERANQAKDRFLASMSHELRTPLNGIIGFAEFLADGKPGPVNGKQKEYLEDILNGGRHLLHLINDMLDLVKVQAGKLELHLATFRIEDAIEEVCAGVRPLADNKRIGVHVEIAPGFSPITHDEQRFKQVLYNLLSNAIKFTDDGGQVEVKVEQRGADRFCLSVRDTGIGIKPEDIQRLFVEFEQLETGHARRFGGTGLGLALTRKIVELKGGTISVESAVGRGSTFSVTLPLVIQKEKP</sequence>
<evidence type="ECO:0000256" key="12">
    <source>
        <dbReference type="SAM" id="Coils"/>
    </source>
</evidence>
<accession>B4D6V3</accession>
<dbReference type="InterPro" id="IPR005467">
    <property type="entry name" value="His_kinase_dom"/>
</dbReference>
<dbReference type="SMART" id="SM00387">
    <property type="entry name" value="HATPase_c"/>
    <property type="match status" value="1"/>
</dbReference>
<evidence type="ECO:0000259" key="14">
    <source>
        <dbReference type="PROSITE" id="PS50112"/>
    </source>
</evidence>
<dbReference type="InParanoid" id="B4D6V3"/>
<dbReference type="SUPFAM" id="SSF47384">
    <property type="entry name" value="Homodimeric domain of signal transducing histidine kinase"/>
    <property type="match status" value="1"/>
</dbReference>
<evidence type="ECO:0000256" key="9">
    <source>
        <dbReference type="ARBA" id="ARBA00022840"/>
    </source>
</evidence>
<feature type="coiled-coil region" evidence="12">
    <location>
        <begin position="123"/>
        <end position="150"/>
    </location>
</feature>
<keyword evidence="10" id="KW-0902">Two-component regulatory system</keyword>
<dbReference type="FunFam" id="3.30.565.10:FF:000023">
    <property type="entry name" value="PAS domain-containing sensor histidine kinase"/>
    <property type="match status" value="1"/>
</dbReference>
<dbReference type="InterPro" id="IPR003661">
    <property type="entry name" value="HisK_dim/P_dom"/>
</dbReference>
<evidence type="ECO:0000259" key="13">
    <source>
        <dbReference type="PROSITE" id="PS50109"/>
    </source>
</evidence>
<evidence type="ECO:0000259" key="15">
    <source>
        <dbReference type="PROSITE" id="PS50113"/>
    </source>
</evidence>
<keyword evidence="6 16" id="KW-0808">Transferase</keyword>
<keyword evidence="11" id="KW-0472">Membrane</keyword>
<feature type="domain" description="Histidine kinase" evidence="13">
    <location>
        <begin position="150"/>
        <end position="370"/>
    </location>
</feature>
<dbReference type="STRING" id="497964.CfE428DRAFT_4643"/>
<evidence type="ECO:0000256" key="2">
    <source>
        <dbReference type="ARBA" id="ARBA00004236"/>
    </source>
</evidence>
<feature type="domain" description="PAC" evidence="15">
    <location>
        <begin position="82"/>
        <end position="132"/>
    </location>
</feature>
<keyword evidence="8 16" id="KW-0418">Kinase</keyword>
<dbReference type="InterPro" id="IPR003594">
    <property type="entry name" value="HATPase_dom"/>
</dbReference>
<keyword evidence="17" id="KW-1185">Reference proteome</keyword>
<evidence type="ECO:0000313" key="17">
    <source>
        <dbReference type="Proteomes" id="UP000005824"/>
    </source>
</evidence>
<protein>
    <recommendedName>
        <fullName evidence="3">histidine kinase</fullName>
        <ecNumber evidence="3">2.7.13.3</ecNumber>
    </recommendedName>
</protein>
<evidence type="ECO:0000256" key="10">
    <source>
        <dbReference type="ARBA" id="ARBA00023012"/>
    </source>
</evidence>
<keyword evidence="4" id="KW-1003">Cell membrane</keyword>
<dbReference type="EC" id="2.7.13.3" evidence="3"/>
<dbReference type="SMART" id="SM00091">
    <property type="entry name" value="PAS"/>
    <property type="match status" value="1"/>
</dbReference>
<reference evidence="16 17" key="1">
    <citation type="journal article" date="2011" name="J. Bacteriol.">
        <title>Genome sequence of Chthoniobacter flavus Ellin428, an aerobic heterotrophic soil bacterium.</title>
        <authorList>
            <person name="Kant R."/>
            <person name="van Passel M.W."/>
            <person name="Palva A."/>
            <person name="Lucas S."/>
            <person name="Lapidus A."/>
            <person name="Glavina Del Rio T."/>
            <person name="Dalin E."/>
            <person name="Tice H."/>
            <person name="Bruce D."/>
            <person name="Goodwin L."/>
            <person name="Pitluck S."/>
            <person name="Larimer F.W."/>
            <person name="Land M.L."/>
            <person name="Hauser L."/>
            <person name="Sangwan P."/>
            <person name="de Vos W.M."/>
            <person name="Janssen P.H."/>
            <person name="Smidt H."/>
        </authorList>
    </citation>
    <scope>NUCLEOTIDE SEQUENCE [LARGE SCALE GENOMIC DNA]</scope>
    <source>
        <strain evidence="16 17">Ellin428</strain>
    </source>
</reference>
<evidence type="ECO:0000313" key="16">
    <source>
        <dbReference type="EMBL" id="EDY17904.1"/>
    </source>
</evidence>
<dbReference type="GO" id="GO:0005524">
    <property type="term" value="F:ATP binding"/>
    <property type="evidence" value="ECO:0007669"/>
    <property type="project" value="UniProtKB-KW"/>
</dbReference>
<keyword evidence="5" id="KW-0597">Phosphoprotein</keyword>
<dbReference type="GO" id="GO:0005886">
    <property type="term" value="C:plasma membrane"/>
    <property type="evidence" value="ECO:0007669"/>
    <property type="project" value="UniProtKB-SubCell"/>
</dbReference>
<dbReference type="Gene3D" id="3.30.565.10">
    <property type="entry name" value="Histidine kinase-like ATPase, C-terminal domain"/>
    <property type="match status" value="1"/>
</dbReference>
<dbReference type="InterPro" id="IPR036097">
    <property type="entry name" value="HisK_dim/P_sf"/>
</dbReference>
<comment type="subcellular location">
    <subcellularLocation>
        <location evidence="2">Cell membrane</location>
    </subcellularLocation>
</comment>
<dbReference type="InterPro" id="IPR000700">
    <property type="entry name" value="PAS-assoc_C"/>
</dbReference>
<dbReference type="InterPro" id="IPR000014">
    <property type="entry name" value="PAS"/>
</dbReference>
<dbReference type="eggNOG" id="COG5002">
    <property type="taxonomic scope" value="Bacteria"/>
</dbReference>
<dbReference type="PANTHER" id="PTHR43047">
    <property type="entry name" value="TWO-COMPONENT HISTIDINE PROTEIN KINASE"/>
    <property type="match status" value="1"/>
</dbReference>
<evidence type="ECO:0000256" key="4">
    <source>
        <dbReference type="ARBA" id="ARBA00022475"/>
    </source>
</evidence>
<dbReference type="PROSITE" id="PS50112">
    <property type="entry name" value="PAS"/>
    <property type="match status" value="1"/>
</dbReference>
<evidence type="ECO:0000256" key="8">
    <source>
        <dbReference type="ARBA" id="ARBA00022777"/>
    </source>
</evidence>
<dbReference type="PROSITE" id="PS50113">
    <property type="entry name" value="PAC"/>
    <property type="match status" value="1"/>
</dbReference>
<dbReference type="Pfam" id="PF00989">
    <property type="entry name" value="PAS"/>
    <property type="match status" value="1"/>
</dbReference>
<dbReference type="InterPro" id="IPR004358">
    <property type="entry name" value="Sig_transdc_His_kin-like_C"/>
</dbReference>
<dbReference type="Gene3D" id="3.30.450.20">
    <property type="entry name" value="PAS domain"/>
    <property type="match status" value="1"/>
</dbReference>
<name>B4D6V3_9BACT</name>
<evidence type="ECO:0000256" key="11">
    <source>
        <dbReference type="ARBA" id="ARBA00023136"/>
    </source>
</evidence>
<dbReference type="Gene3D" id="1.10.287.130">
    <property type="match status" value="1"/>
</dbReference>
<comment type="catalytic activity">
    <reaction evidence="1">
        <text>ATP + protein L-histidine = ADP + protein N-phospho-L-histidine.</text>
        <dbReference type="EC" id="2.7.13.3"/>
    </reaction>
</comment>
<dbReference type="Proteomes" id="UP000005824">
    <property type="component" value="Unassembled WGS sequence"/>
</dbReference>
<evidence type="ECO:0000256" key="5">
    <source>
        <dbReference type="ARBA" id="ARBA00022553"/>
    </source>
</evidence>
<proteinExistence type="predicted"/>
<dbReference type="InterPro" id="IPR035965">
    <property type="entry name" value="PAS-like_dom_sf"/>
</dbReference>
<dbReference type="InterPro" id="IPR013767">
    <property type="entry name" value="PAS_fold"/>
</dbReference>
<gene>
    <name evidence="16" type="ORF">CfE428DRAFT_4643</name>
</gene>
<evidence type="ECO:0000256" key="1">
    <source>
        <dbReference type="ARBA" id="ARBA00000085"/>
    </source>
</evidence>
<evidence type="ECO:0000256" key="7">
    <source>
        <dbReference type="ARBA" id="ARBA00022741"/>
    </source>
</evidence>
<dbReference type="Pfam" id="PF02518">
    <property type="entry name" value="HATPase_c"/>
    <property type="match status" value="1"/>
</dbReference>
<comment type="caution">
    <text evidence="16">The sequence shown here is derived from an EMBL/GenBank/DDBJ whole genome shotgun (WGS) entry which is preliminary data.</text>
</comment>
<dbReference type="PRINTS" id="PR00344">
    <property type="entry name" value="BCTRLSENSOR"/>
</dbReference>
<dbReference type="Pfam" id="PF00512">
    <property type="entry name" value="HisKA"/>
    <property type="match status" value="1"/>
</dbReference>
<dbReference type="GO" id="GO:0009927">
    <property type="term" value="F:histidine phosphotransfer kinase activity"/>
    <property type="evidence" value="ECO:0007669"/>
    <property type="project" value="TreeGrafter"/>
</dbReference>
<feature type="domain" description="PAS" evidence="14">
    <location>
        <begin position="5"/>
        <end position="58"/>
    </location>
</feature>
<dbReference type="NCBIfam" id="TIGR00229">
    <property type="entry name" value="sensory_box"/>
    <property type="match status" value="1"/>
</dbReference>
<dbReference type="InterPro" id="IPR036890">
    <property type="entry name" value="HATPase_C_sf"/>
</dbReference>
<dbReference type="GO" id="GO:0006355">
    <property type="term" value="P:regulation of DNA-templated transcription"/>
    <property type="evidence" value="ECO:0007669"/>
    <property type="project" value="InterPro"/>
</dbReference>
<keyword evidence="9" id="KW-0067">ATP-binding</keyword>
<dbReference type="CDD" id="cd16922">
    <property type="entry name" value="HATPase_EvgS-ArcB-TorS-like"/>
    <property type="match status" value="1"/>
</dbReference>
<dbReference type="SMART" id="SM00388">
    <property type="entry name" value="HisKA"/>
    <property type="match status" value="1"/>
</dbReference>
<evidence type="ECO:0000256" key="6">
    <source>
        <dbReference type="ARBA" id="ARBA00022679"/>
    </source>
</evidence>
<dbReference type="EMBL" id="ABVL01000016">
    <property type="protein sequence ID" value="EDY17904.1"/>
    <property type="molecule type" value="Genomic_DNA"/>
</dbReference>